<organism evidence="4 5">
    <name type="scientific">Microvenator marinus</name>
    <dbReference type="NCBI Taxonomy" id="2600177"/>
    <lineage>
        <taxon>Bacteria</taxon>
        <taxon>Deltaproteobacteria</taxon>
        <taxon>Bradymonadales</taxon>
        <taxon>Microvenatoraceae</taxon>
        <taxon>Microvenator</taxon>
    </lineage>
</organism>
<name>A0A5B8XPA7_9DELT</name>
<reference evidence="4 5" key="1">
    <citation type="submission" date="2019-08" db="EMBL/GenBank/DDBJ databases">
        <authorList>
            <person name="Liang Q."/>
        </authorList>
    </citation>
    <scope>NUCLEOTIDE SEQUENCE [LARGE SCALE GENOMIC DNA]</scope>
    <source>
        <strain evidence="4 5">V1718</strain>
    </source>
</reference>
<dbReference type="AlphaFoldDB" id="A0A5B8XPA7"/>
<proteinExistence type="predicted"/>
<dbReference type="PROSITE" id="PS51257">
    <property type="entry name" value="PROKAR_LIPOPROTEIN"/>
    <property type="match status" value="1"/>
</dbReference>
<dbReference type="EMBL" id="CP042467">
    <property type="protein sequence ID" value="QED26778.1"/>
    <property type="molecule type" value="Genomic_DNA"/>
</dbReference>
<dbReference type="Pfam" id="PF13948">
    <property type="entry name" value="DUF4215"/>
    <property type="match status" value="1"/>
</dbReference>
<evidence type="ECO:0000313" key="5">
    <source>
        <dbReference type="Proteomes" id="UP000321595"/>
    </source>
</evidence>
<dbReference type="InterPro" id="IPR011936">
    <property type="entry name" value="Myxo_disulph_rpt"/>
</dbReference>
<gene>
    <name evidence="4" type="ORF">FRD01_05880</name>
</gene>
<accession>A0A5B8XPA7</accession>
<sequence length="656" mass="74217">MVKSIRNLLPILLLGACAPIDDANEGVDPVDECVFCDDKADAFGISRNSYLAYGIVHLANNASLSVLDDDVPLDARAAQGIVNQRPFEFIEEVDTVPYVGKVAFNNMASYVQDNGLVPFCGDGQVQNLLEACDDGNQADGDGCSSTCEVESGSTNTFFAEQPELIKGDAIGVALVDANGFYFRTRTLESLRVDGELLELLERADGIIANREEDESIDWDELKILSQEPFYSSLFADEKAALAQAWELLRINTAPTAVVEYYGDVHTTYPYDVKIERPGPVEVYTVVDISSADSNAAVRRLQQLPGLNRDGDPNTVELYDLEKGIEDFYQVFTQSELDSFERSIQRMFDTALPSSGGEFVIEYDFLPEPSTQREIVTEFDGWEFSFTASRELHYDAIDGGSGYYDTSFDGNLQVKASLKTMLKYNGKSAWFCGGWNMCSSRPFRFEGVRWQRLNGTQTYPNERGLMLMEYWKDGERIYNRLVEFKQSFMEWERTSYMNEYMGARPQLKTGQPLSFRKIGTHRYNGDYYNRYRLNEVSTVFHRNLTRFFPESADMIRTRLPMGRYQEFEGVSLDIHSSGNAIAYFDGCTLPFKFQDGHLETDKCNNGRKAKIYFSNGGAELLVMGSNTKRIHITTPYSQYETLELDRSDYVIRNTLAP</sequence>
<dbReference type="OrthoDB" id="258535at2"/>
<dbReference type="Proteomes" id="UP000321595">
    <property type="component" value="Chromosome"/>
</dbReference>
<keyword evidence="1" id="KW-0732">Signal</keyword>
<evidence type="ECO:0000313" key="4">
    <source>
        <dbReference type="EMBL" id="QED26778.1"/>
    </source>
</evidence>
<dbReference type="NCBIfam" id="TIGR02232">
    <property type="entry name" value="myxo_disulf_rpt"/>
    <property type="match status" value="1"/>
</dbReference>
<dbReference type="KEGG" id="bbae:FRD01_05880"/>
<dbReference type="RefSeq" id="WP_146958463.1">
    <property type="nucleotide sequence ID" value="NZ_CP042467.1"/>
</dbReference>
<evidence type="ECO:0000256" key="3">
    <source>
        <dbReference type="ARBA" id="ARBA00023157"/>
    </source>
</evidence>
<keyword evidence="2" id="KW-0677">Repeat</keyword>
<keyword evidence="3" id="KW-1015">Disulfide bond</keyword>
<protein>
    <submittedName>
        <fullName evidence="4">DUF4215 domain-containing protein</fullName>
    </submittedName>
</protein>
<evidence type="ECO:0000256" key="1">
    <source>
        <dbReference type="ARBA" id="ARBA00022729"/>
    </source>
</evidence>
<evidence type="ECO:0000256" key="2">
    <source>
        <dbReference type="ARBA" id="ARBA00022737"/>
    </source>
</evidence>
<keyword evidence="5" id="KW-1185">Reference proteome</keyword>